<evidence type="ECO:0000256" key="10">
    <source>
        <dbReference type="SAM" id="Phobius"/>
    </source>
</evidence>
<comment type="caution">
    <text evidence="14">The sequence shown here is derived from an EMBL/GenBank/DDBJ whole genome shotgun (WGS) entry which is preliminary data.</text>
</comment>
<comment type="subcellular location">
    <subcellularLocation>
        <location evidence="1">Membrane</location>
        <topology evidence="1">Multi-pass membrane protein</topology>
    </subcellularLocation>
</comment>
<protein>
    <submittedName>
        <fullName evidence="14">Transporter substrate-binding domain-containing protein</fullName>
    </submittedName>
</protein>
<organism evidence="14 15">
    <name type="scientific">Candidatus Afipia apatlaquensis</name>
    <dbReference type="NCBI Taxonomy" id="2712852"/>
    <lineage>
        <taxon>Bacteria</taxon>
        <taxon>Pseudomonadati</taxon>
        <taxon>Pseudomonadota</taxon>
        <taxon>Alphaproteobacteria</taxon>
        <taxon>Hyphomicrobiales</taxon>
        <taxon>Nitrobacteraceae</taxon>
        <taxon>Afipia</taxon>
    </lineage>
</organism>
<dbReference type="PANTHER" id="PTHR18966">
    <property type="entry name" value="IONOTROPIC GLUTAMATE RECEPTOR"/>
    <property type="match status" value="1"/>
</dbReference>
<sequence length="367" mass="40074">MILRIAFLVLVWLSIPPFAHAQTQKAATPAKRELVVGVNNAPPFAMKGADGAWSGLSIELWRQVAKATNRTFRFVEIRDMPELIQETAAGNLDVAVGAITVTVEREKVLDFTQSYYSTGTGIAVPVVSVMNWATLRRAMTSFNFIQAVAALIGLTLVAGILVWLLERRQNEYFGGSVTKGISSSVWWSTLAMTQRSSAEKGPQTILGRSVATIWLVVSVITIAVFTAGVTSVLTTSQIQGTIYGASDLESVRVGTVKGTSSEGDLLRRKLKFQPYETLSDGLKALRAGRIDAFVYDKPLLTWAIRQGFASRLKVLDISIEAQNYAFALPPDSPLRKSLSIAILDTLQKESWSEARVRYLGEDSLSSP</sequence>
<keyword evidence="2" id="KW-0813">Transport</keyword>
<keyword evidence="9" id="KW-0407">Ion channel</keyword>
<dbReference type="AlphaFoldDB" id="A0A7C9RFZ8"/>
<dbReference type="Pfam" id="PF00497">
    <property type="entry name" value="SBP_bac_3"/>
    <property type="match status" value="1"/>
</dbReference>
<dbReference type="InterPro" id="IPR001638">
    <property type="entry name" value="Solute-binding_3/MltF_N"/>
</dbReference>
<evidence type="ECO:0000256" key="2">
    <source>
        <dbReference type="ARBA" id="ARBA00022448"/>
    </source>
</evidence>
<dbReference type="SUPFAM" id="SSF53850">
    <property type="entry name" value="Periplasmic binding protein-like II"/>
    <property type="match status" value="1"/>
</dbReference>
<evidence type="ECO:0000259" key="13">
    <source>
        <dbReference type="SMART" id="SM00079"/>
    </source>
</evidence>
<dbReference type="InterPro" id="IPR001320">
    <property type="entry name" value="Iontro_rcpt_C"/>
</dbReference>
<keyword evidence="3 10" id="KW-0812">Transmembrane</keyword>
<dbReference type="InterPro" id="IPR015683">
    <property type="entry name" value="Ionotropic_Glu_rcpt"/>
</dbReference>
<evidence type="ECO:0000256" key="1">
    <source>
        <dbReference type="ARBA" id="ARBA00004141"/>
    </source>
</evidence>
<dbReference type="SMART" id="SM00062">
    <property type="entry name" value="PBPb"/>
    <property type="match status" value="1"/>
</dbReference>
<evidence type="ECO:0000256" key="3">
    <source>
        <dbReference type="ARBA" id="ARBA00022692"/>
    </source>
</evidence>
<evidence type="ECO:0000256" key="7">
    <source>
        <dbReference type="ARBA" id="ARBA00023170"/>
    </source>
</evidence>
<evidence type="ECO:0000259" key="12">
    <source>
        <dbReference type="SMART" id="SM00062"/>
    </source>
</evidence>
<evidence type="ECO:0000256" key="8">
    <source>
        <dbReference type="ARBA" id="ARBA00023180"/>
    </source>
</evidence>
<evidence type="ECO:0000256" key="9">
    <source>
        <dbReference type="ARBA" id="ARBA00023303"/>
    </source>
</evidence>
<name>A0A7C9RFZ8_9BRAD</name>
<proteinExistence type="predicted"/>
<evidence type="ECO:0000256" key="5">
    <source>
        <dbReference type="ARBA" id="ARBA00023065"/>
    </source>
</evidence>
<evidence type="ECO:0000256" key="6">
    <source>
        <dbReference type="ARBA" id="ARBA00023136"/>
    </source>
</evidence>
<dbReference type="Gene3D" id="1.10.287.70">
    <property type="match status" value="1"/>
</dbReference>
<dbReference type="Gene3D" id="3.40.190.10">
    <property type="entry name" value="Periplasmic binding protein-like II"/>
    <property type="match status" value="2"/>
</dbReference>
<feature type="transmembrane region" description="Helical" evidence="10">
    <location>
        <begin position="147"/>
        <end position="165"/>
    </location>
</feature>
<accession>A0A7C9RFZ8</accession>
<feature type="domain" description="Ionotropic glutamate receptor C-terminal" evidence="13">
    <location>
        <begin position="33"/>
        <end position="353"/>
    </location>
</feature>
<evidence type="ECO:0000313" key="15">
    <source>
        <dbReference type="Proteomes" id="UP000480266"/>
    </source>
</evidence>
<keyword evidence="6 10" id="KW-0472">Membrane</keyword>
<dbReference type="SUPFAM" id="SSF81324">
    <property type="entry name" value="Voltage-gated potassium channels"/>
    <property type="match status" value="1"/>
</dbReference>
<dbReference type="Proteomes" id="UP000480266">
    <property type="component" value="Unassembled WGS sequence"/>
</dbReference>
<feature type="domain" description="Solute-binding protein family 3/N-terminal" evidence="12">
    <location>
        <begin position="33"/>
        <end position="362"/>
    </location>
</feature>
<feature type="signal peptide" evidence="11">
    <location>
        <begin position="1"/>
        <end position="21"/>
    </location>
</feature>
<keyword evidence="7" id="KW-0675">Receptor</keyword>
<keyword evidence="5" id="KW-0406">Ion transport</keyword>
<evidence type="ECO:0000256" key="11">
    <source>
        <dbReference type="SAM" id="SignalP"/>
    </source>
</evidence>
<reference evidence="14" key="1">
    <citation type="submission" date="2020-02" db="EMBL/GenBank/DDBJ databases">
        <title>Draft genome sequence of Candidatus Afipia apatlaquensis IBT-C3, a potential strain for decolorization of textile dyes.</title>
        <authorList>
            <person name="Sanchez-Reyes A."/>
            <person name="Breton-Deval L."/>
            <person name="Mangelson H."/>
            <person name="Sanchez-Flores A."/>
        </authorList>
    </citation>
    <scope>NUCLEOTIDE SEQUENCE [LARGE SCALE GENOMIC DNA]</scope>
    <source>
        <strain evidence="14">IBT-C3</strain>
    </source>
</reference>
<keyword evidence="4 10" id="KW-1133">Transmembrane helix</keyword>
<dbReference type="SMART" id="SM00079">
    <property type="entry name" value="PBPe"/>
    <property type="match status" value="1"/>
</dbReference>
<feature type="chain" id="PRO_5028966898" evidence="11">
    <location>
        <begin position="22"/>
        <end position="367"/>
    </location>
</feature>
<keyword evidence="11" id="KW-0732">Signal</keyword>
<evidence type="ECO:0000256" key="4">
    <source>
        <dbReference type="ARBA" id="ARBA00022989"/>
    </source>
</evidence>
<feature type="transmembrane region" description="Helical" evidence="10">
    <location>
        <begin position="211"/>
        <end position="233"/>
    </location>
</feature>
<gene>
    <name evidence="14" type="ORF">G4V63_15065</name>
</gene>
<feature type="transmembrane region" description="Helical" evidence="10">
    <location>
        <begin position="115"/>
        <end position="135"/>
    </location>
</feature>
<dbReference type="GO" id="GO:0015276">
    <property type="term" value="F:ligand-gated monoatomic ion channel activity"/>
    <property type="evidence" value="ECO:0007669"/>
    <property type="project" value="InterPro"/>
</dbReference>
<keyword evidence="8" id="KW-0325">Glycoprotein</keyword>
<dbReference type="Pfam" id="PF00060">
    <property type="entry name" value="Lig_chan"/>
    <property type="match status" value="1"/>
</dbReference>
<evidence type="ECO:0000313" key="14">
    <source>
        <dbReference type="EMBL" id="NGX96485.1"/>
    </source>
</evidence>
<keyword evidence="15" id="KW-1185">Reference proteome</keyword>
<dbReference type="EMBL" id="JAAMRR010000770">
    <property type="protein sequence ID" value="NGX96485.1"/>
    <property type="molecule type" value="Genomic_DNA"/>
</dbReference>
<dbReference type="GO" id="GO:0016020">
    <property type="term" value="C:membrane"/>
    <property type="evidence" value="ECO:0007669"/>
    <property type="project" value="UniProtKB-SubCell"/>
</dbReference>